<dbReference type="Proteomes" id="UP000602532">
    <property type="component" value="Unassembled WGS sequence"/>
</dbReference>
<keyword evidence="3" id="KW-0645">Protease</keyword>
<evidence type="ECO:0000313" key="3">
    <source>
        <dbReference type="EMBL" id="MBD8024594.1"/>
    </source>
</evidence>
<evidence type="ECO:0000313" key="4">
    <source>
        <dbReference type="Proteomes" id="UP000602532"/>
    </source>
</evidence>
<feature type="transmembrane region" description="Helical" evidence="1">
    <location>
        <begin position="121"/>
        <end position="142"/>
    </location>
</feature>
<keyword evidence="4" id="KW-1185">Reference proteome</keyword>
<sequence length="283" mass="30652">MPSETKTLGLTSRPSVRDRLLERPMLLWALFLLAITAMGILAKWLTPTLRPGPGGVGLVQVALQLGMLLMILPFAVRVGWDALGLRRLPAPRDGLVLLFPTLTVMIGFSAGFRHVEVPTLILAFASVVLAGVVEETAFRGILLTRLLPRGPWTAVLLSSALFGSLHVANLFLGSPWQTVLLQVTFAAMAGTGYAAMRLRTGSLWPPIVLHALFDLSFRVTAIEAGTPFHSAIQMLHGVGWLIYAFVALRRAAFLKEHCDNAQSFECAAMRANQSAELLADHPG</sequence>
<reference evidence="3 4" key="1">
    <citation type="submission" date="2020-08" db="EMBL/GenBank/DDBJ databases">
        <title>A Genomic Blueprint of the Chicken Gut Microbiome.</title>
        <authorList>
            <person name="Gilroy R."/>
            <person name="Ravi A."/>
            <person name="Getino M."/>
            <person name="Pursley I."/>
            <person name="Horton D.L."/>
            <person name="Alikhan N.-F."/>
            <person name="Baker D."/>
            <person name="Gharbi K."/>
            <person name="Hall N."/>
            <person name="Watson M."/>
            <person name="Adriaenssens E.M."/>
            <person name="Foster-Nyarko E."/>
            <person name="Jarju S."/>
            <person name="Secka A."/>
            <person name="Antonio M."/>
            <person name="Oren A."/>
            <person name="Chaudhuri R."/>
            <person name="La Ragione R.M."/>
            <person name="Hildebrand F."/>
            <person name="Pallen M.J."/>
        </authorList>
    </citation>
    <scope>NUCLEOTIDE SEQUENCE [LARGE SCALE GENOMIC DNA]</scope>
    <source>
        <strain evidence="3 4">Sa1CUA4</strain>
    </source>
</reference>
<dbReference type="GO" id="GO:0008237">
    <property type="term" value="F:metallopeptidase activity"/>
    <property type="evidence" value="ECO:0007669"/>
    <property type="project" value="UniProtKB-KW"/>
</dbReference>
<keyword evidence="1" id="KW-0812">Transmembrane</keyword>
<dbReference type="Pfam" id="PF02517">
    <property type="entry name" value="Rce1-like"/>
    <property type="match status" value="1"/>
</dbReference>
<dbReference type="InterPro" id="IPR003675">
    <property type="entry name" value="Rce1/LyrA-like_dom"/>
</dbReference>
<keyword evidence="3" id="KW-0378">Hydrolase</keyword>
<keyword evidence="1" id="KW-0472">Membrane</keyword>
<feature type="transmembrane region" description="Helical" evidence="1">
    <location>
        <begin position="95"/>
        <end position="115"/>
    </location>
</feature>
<evidence type="ECO:0000259" key="2">
    <source>
        <dbReference type="Pfam" id="PF02517"/>
    </source>
</evidence>
<proteinExistence type="predicted"/>
<keyword evidence="1" id="KW-1133">Transmembrane helix</keyword>
<name>A0ABR8X5N6_9MICO</name>
<feature type="transmembrane region" description="Helical" evidence="1">
    <location>
        <begin position="228"/>
        <end position="248"/>
    </location>
</feature>
<keyword evidence="3" id="KW-0482">Metalloprotease</keyword>
<dbReference type="InterPro" id="IPR052710">
    <property type="entry name" value="CAAX_protease"/>
</dbReference>
<dbReference type="EMBL" id="JACSPM010000004">
    <property type="protein sequence ID" value="MBD8024594.1"/>
    <property type="molecule type" value="Genomic_DNA"/>
</dbReference>
<feature type="domain" description="CAAX prenyl protease 2/Lysostaphin resistance protein A-like" evidence="2">
    <location>
        <begin position="119"/>
        <end position="215"/>
    </location>
</feature>
<feature type="transmembrane region" description="Helical" evidence="1">
    <location>
        <begin position="25"/>
        <end position="45"/>
    </location>
</feature>
<dbReference type="PANTHER" id="PTHR36435">
    <property type="entry name" value="SLR1288 PROTEIN"/>
    <property type="match status" value="1"/>
</dbReference>
<feature type="transmembrane region" description="Helical" evidence="1">
    <location>
        <begin position="57"/>
        <end position="75"/>
    </location>
</feature>
<evidence type="ECO:0000256" key="1">
    <source>
        <dbReference type="SAM" id="Phobius"/>
    </source>
</evidence>
<feature type="transmembrane region" description="Helical" evidence="1">
    <location>
        <begin position="154"/>
        <end position="173"/>
    </location>
</feature>
<protein>
    <submittedName>
        <fullName evidence="3">CPBP family intramembrane metalloprotease</fullName>
    </submittedName>
</protein>
<accession>A0ABR8X5N6</accession>
<dbReference type="PANTHER" id="PTHR36435:SF1">
    <property type="entry name" value="CAAX AMINO TERMINAL PROTEASE FAMILY PROTEIN"/>
    <property type="match status" value="1"/>
</dbReference>
<dbReference type="RefSeq" id="WP_191766919.1">
    <property type="nucleotide sequence ID" value="NZ_JACSPM010000004.1"/>
</dbReference>
<comment type="caution">
    <text evidence="3">The sequence shown here is derived from an EMBL/GenBank/DDBJ whole genome shotgun (WGS) entry which is preliminary data.</text>
</comment>
<organism evidence="3 4">
    <name type="scientific">Microbacterium gallinarum</name>
    <dbReference type="NCBI Taxonomy" id="2762209"/>
    <lineage>
        <taxon>Bacteria</taxon>
        <taxon>Bacillati</taxon>
        <taxon>Actinomycetota</taxon>
        <taxon>Actinomycetes</taxon>
        <taxon>Micrococcales</taxon>
        <taxon>Microbacteriaceae</taxon>
        <taxon>Microbacterium</taxon>
    </lineage>
</organism>
<feature type="transmembrane region" description="Helical" evidence="1">
    <location>
        <begin position="179"/>
        <end position="196"/>
    </location>
</feature>
<gene>
    <name evidence="3" type="ORF">H9622_13485</name>
</gene>